<evidence type="ECO:0000256" key="7">
    <source>
        <dbReference type="SAM" id="MobiDB-lite"/>
    </source>
</evidence>
<evidence type="ECO:0000256" key="4">
    <source>
        <dbReference type="ARBA" id="ARBA00022490"/>
    </source>
</evidence>
<keyword evidence="8" id="KW-0812">Transmembrane</keyword>
<dbReference type="PRINTS" id="PR01866">
    <property type="entry name" value="APOPREGMCL1"/>
</dbReference>
<dbReference type="GO" id="GO:0005634">
    <property type="term" value="C:nucleus"/>
    <property type="evidence" value="ECO:0007669"/>
    <property type="project" value="UniProtKB-SubCell"/>
</dbReference>
<dbReference type="Gene3D" id="1.10.437.10">
    <property type="entry name" value="Blc2-like"/>
    <property type="match status" value="1"/>
</dbReference>
<dbReference type="InterPro" id="IPR026298">
    <property type="entry name" value="Bcl-2_fam"/>
</dbReference>
<dbReference type="GO" id="GO:0097192">
    <property type="term" value="P:extrinsic apoptotic signaling pathway in absence of ligand"/>
    <property type="evidence" value="ECO:0007669"/>
    <property type="project" value="TreeGrafter"/>
</dbReference>
<dbReference type="GO" id="GO:0008630">
    <property type="term" value="P:intrinsic apoptotic signaling pathway in response to DNA damage"/>
    <property type="evidence" value="ECO:0007669"/>
    <property type="project" value="TreeGrafter"/>
</dbReference>
<dbReference type="SUPFAM" id="SSF56854">
    <property type="entry name" value="Bcl-2 inhibitors of programmed cell death"/>
    <property type="match status" value="1"/>
</dbReference>
<dbReference type="Ensembl" id="ENSPKIT00000037616.1">
    <property type="protein sequence ID" value="ENSPKIP00000013199.1"/>
    <property type="gene ID" value="ENSPKIG00000000726.1"/>
</dbReference>
<evidence type="ECO:0000256" key="1">
    <source>
        <dbReference type="ARBA" id="ARBA00004123"/>
    </source>
</evidence>
<dbReference type="PROSITE" id="PS50062">
    <property type="entry name" value="BCL2_FAMILY"/>
    <property type="match status" value="1"/>
</dbReference>
<dbReference type="GO" id="GO:0008053">
    <property type="term" value="P:mitochondrial fusion"/>
    <property type="evidence" value="ECO:0007669"/>
    <property type="project" value="TreeGrafter"/>
</dbReference>
<feature type="region of interest" description="Disordered" evidence="7">
    <location>
        <begin position="44"/>
        <end position="92"/>
    </location>
</feature>
<keyword evidence="4" id="KW-0963">Cytoplasm</keyword>
<dbReference type="GO" id="GO:0005741">
    <property type="term" value="C:mitochondrial outer membrane"/>
    <property type="evidence" value="ECO:0007669"/>
    <property type="project" value="TreeGrafter"/>
</dbReference>
<sequence length="271" mass="29859">MNLINRTTATGLFCPGIKNGVKQNGFYSFVSASLPVAPLKAKSEEELDSLDEGERFHGAPKTERRDCEHHLRASGNEDGSLPSTPGTPPDCGKMLTFPNRGLSQETHELIGTFLRTYSGLPASASRHKAYPVLRRVAETVIGKHLIAYNGMIKKLELDKRGDDTSFVTKVAEEIFSDKVTNWGRIASLIAFGGVVCKYLKDHGQTNCVDDVASRISCYLLEHQRDWLNRNNGWEGFTDFFYMEDPESTVRNALVAFAGVASLGAGLALLMR</sequence>
<dbReference type="STRING" id="1676925.ENSPKIP00000013199"/>
<keyword evidence="8" id="KW-1133">Transmembrane helix</keyword>
<dbReference type="SMART" id="SM00337">
    <property type="entry name" value="BCL"/>
    <property type="match status" value="1"/>
</dbReference>
<dbReference type="GeneTree" id="ENSGT01130000278292"/>
<evidence type="ECO:0000256" key="8">
    <source>
        <dbReference type="SAM" id="Phobius"/>
    </source>
</evidence>
<protein>
    <submittedName>
        <fullName evidence="10">MCL1 apoptosis regulator, BCL2 family member a</fullName>
    </submittedName>
</protein>
<dbReference type="InterPro" id="IPR046371">
    <property type="entry name" value="Bcl-2_BH1-3"/>
</dbReference>
<keyword evidence="5" id="KW-0053">Apoptosis</keyword>
<feature type="compositionally biased region" description="Basic and acidic residues" evidence="7">
    <location>
        <begin position="52"/>
        <end position="71"/>
    </location>
</feature>
<reference evidence="10" key="2">
    <citation type="submission" date="2025-09" db="UniProtKB">
        <authorList>
            <consortium name="Ensembl"/>
        </authorList>
    </citation>
    <scope>IDENTIFICATION</scope>
</reference>
<evidence type="ECO:0000313" key="10">
    <source>
        <dbReference type="Ensembl" id="ENSPKIP00000013199.1"/>
    </source>
</evidence>
<accession>A0A3B3R4U0</accession>
<dbReference type="PANTHER" id="PTHR11256">
    <property type="entry name" value="BCL-2 RELATED"/>
    <property type="match status" value="1"/>
</dbReference>
<dbReference type="GO" id="GO:0001836">
    <property type="term" value="P:release of cytochrome c from mitochondria"/>
    <property type="evidence" value="ECO:0007669"/>
    <property type="project" value="TreeGrafter"/>
</dbReference>
<dbReference type="InterPro" id="IPR036834">
    <property type="entry name" value="Bcl-2-like_sf"/>
</dbReference>
<reference evidence="10" key="1">
    <citation type="submission" date="2025-08" db="UniProtKB">
        <authorList>
            <consortium name="Ensembl"/>
        </authorList>
    </citation>
    <scope>IDENTIFICATION</scope>
</reference>
<comment type="subcellular location">
    <subcellularLocation>
        <location evidence="2">Cytoplasm</location>
    </subcellularLocation>
    <subcellularLocation>
        <location evidence="1">Nucleus</location>
    </subcellularLocation>
</comment>
<dbReference type="InterPro" id="IPR013281">
    <property type="entry name" value="Apop_reg_Mc1"/>
</dbReference>
<comment type="similarity">
    <text evidence="3">Belongs to the Bcl-2 family.</text>
</comment>
<dbReference type="Proteomes" id="UP000261540">
    <property type="component" value="Unplaced"/>
</dbReference>
<feature type="transmembrane region" description="Helical" evidence="8">
    <location>
        <begin position="252"/>
        <end position="270"/>
    </location>
</feature>
<evidence type="ECO:0000256" key="6">
    <source>
        <dbReference type="ARBA" id="ARBA00023242"/>
    </source>
</evidence>
<evidence type="ECO:0000259" key="9">
    <source>
        <dbReference type="SMART" id="SM00337"/>
    </source>
</evidence>
<organism evidence="10 11">
    <name type="scientific">Paramormyrops kingsleyae</name>
    <dbReference type="NCBI Taxonomy" id="1676925"/>
    <lineage>
        <taxon>Eukaryota</taxon>
        <taxon>Metazoa</taxon>
        <taxon>Chordata</taxon>
        <taxon>Craniata</taxon>
        <taxon>Vertebrata</taxon>
        <taxon>Euteleostomi</taxon>
        <taxon>Actinopterygii</taxon>
        <taxon>Neopterygii</taxon>
        <taxon>Teleostei</taxon>
        <taxon>Osteoglossocephala</taxon>
        <taxon>Osteoglossomorpha</taxon>
        <taxon>Osteoglossiformes</taxon>
        <taxon>Mormyridae</taxon>
        <taxon>Paramormyrops</taxon>
    </lineage>
</organism>
<dbReference type="OrthoDB" id="8932147at2759"/>
<dbReference type="InterPro" id="IPR002475">
    <property type="entry name" value="Bcl2-like"/>
</dbReference>
<dbReference type="GO" id="GO:0051400">
    <property type="term" value="F:BH domain binding"/>
    <property type="evidence" value="ECO:0007669"/>
    <property type="project" value="TreeGrafter"/>
</dbReference>
<evidence type="ECO:0000256" key="3">
    <source>
        <dbReference type="ARBA" id="ARBA00009458"/>
    </source>
</evidence>
<keyword evidence="8" id="KW-0472">Membrane</keyword>
<evidence type="ECO:0000313" key="11">
    <source>
        <dbReference type="Proteomes" id="UP000261540"/>
    </source>
</evidence>
<dbReference type="AlphaFoldDB" id="A0A3B3R4U0"/>
<feature type="domain" description="Bcl-2 Bcl-2 homology region 1-3" evidence="9">
    <location>
        <begin position="133"/>
        <end position="233"/>
    </location>
</feature>
<dbReference type="GO" id="GO:0015267">
    <property type="term" value="F:channel activity"/>
    <property type="evidence" value="ECO:0007669"/>
    <property type="project" value="TreeGrafter"/>
</dbReference>
<evidence type="ECO:0000256" key="2">
    <source>
        <dbReference type="ARBA" id="ARBA00004496"/>
    </source>
</evidence>
<dbReference type="Pfam" id="PF00452">
    <property type="entry name" value="Bcl-2"/>
    <property type="match status" value="1"/>
</dbReference>
<dbReference type="PANTHER" id="PTHR11256:SF46">
    <property type="entry name" value="INDUCED MYELOID LEUKEMIA CELL DIFFERENTIATION PROTEIN MCL-1"/>
    <property type="match status" value="1"/>
</dbReference>
<dbReference type="CDD" id="cd06845">
    <property type="entry name" value="Bcl-2_like"/>
    <property type="match status" value="1"/>
</dbReference>
<dbReference type="FunFam" id="1.10.437.10:FF:000017">
    <property type="entry name" value="MCL1, BCL2 family apoptosis regulator"/>
    <property type="match status" value="1"/>
</dbReference>
<evidence type="ECO:0000256" key="5">
    <source>
        <dbReference type="ARBA" id="ARBA00022703"/>
    </source>
</evidence>
<dbReference type="PRINTS" id="PR01862">
    <property type="entry name" value="BCL2FAMILY"/>
</dbReference>
<name>A0A3B3R4U0_9TELE</name>
<proteinExistence type="inferred from homology"/>
<dbReference type="GO" id="GO:0042981">
    <property type="term" value="P:regulation of apoptotic process"/>
    <property type="evidence" value="ECO:0007669"/>
    <property type="project" value="InterPro"/>
</dbReference>
<keyword evidence="11" id="KW-1185">Reference proteome</keyword>
<keyword evidence="6" id="KW-0539">Nucleus</keyword>